<feature type="transmembrane region" description="Helical" evidence="1">
    <location>
        <begin position="60"/>
        <end position="80"/>
    </location>
</feature>
<accession>A0A075AZB3</accession>
<evidence type="ECO:0000313" key="4">
    <source>
        <dbReference type="Proteomes" id="UP000030755"/>
    </source>
</evidence>
<reference evidence="3 4" key="1">
    <citation type="journal article" date="2013" name="Curr. Biol.">
        <title>Shared signatures of parasitism and phylogenomics unite Cryptomycota and microsporidia.</title>
        <authorList>
            <person name="James T.Y."/>
            <person name="Pelin A."/>
            <person name="Bonen L."/>
            <person name="Ahrendt S."/>
            <person name="Sain D."/>
            <person name="Corradi N."/>
            <person name="Stajich J.E."/>
        </authorList>
    </citation>
    <scope>NUCLEOTIDE SEQUENCE [LARGE SCALE GENOMIC DNA]</scope>
    <source>
        <strain evidence="3 4">CSF55</strain>
    </source>
</reference>
<dbReference type="PANTHER" id="PTHR10845:SF192">
    <property type="entry name" value="DOUBLE HIT, ISOFORM B"/>
    <property type="match status" value="1"/>
</dbReference>
<dbReference type="InterPro" id="IPR036305">
    <property type="entry name" value="RGS_sf"/>
</dbReference>
<dbReference type="AlphaFoldDB" id="A0A075AZB3"/>
<feature type="transmembrane region" description="Helical" evidence="1">
    <location>
        <begin position="126"/>
        <end position="145"/>
    </location>
</feature>
<organism evidence="3 4">
    <name type="scientific">Rozella allomycis (strain CSF55)</name>
    <dbReference type="NCBI Taxonomy" id="988480"/>
    <lineage>
        <taxon>Eukaryota</taxon>
        <taxon>Fungi</taxon>
        <taxon>Fungi incertae sedis</taxon>
        <taxon>Cryptomycota</taxon>
        <taxon>Cryptomycota incertae sedis</taxon>
        <taxon>Rozella</taxon>
    </lineage>
</organism>
<feature type="domain" description="RGS" evidence="2">
    <location>
        <begin position="163"/>
        <end position="297"/>
    </location>
</feature>
<dbReference type="HOGENOM" id="CLU_927980_0_0_1"/>
<keyword evidence="4" id="KW-1185">Reference proteome</keyword>
<dbReference type="Gene3D" id="1.10.167.10">
    <property type="entry name" value="Regulator of G-protein Signalling 4, domain 2"/>
    <property type="match status" value="1"/>
</dbReference>
<keyword evidence="1" id="KW-0472">Membrane</keyword>
<evidence type="ECO:0000313" key="3">
    <source>
        <dbReference type="EMBL" id="EPZ35625.1"/>
    </source>
</evidence>
<evidence type="ECO:0000256" key="1">
    <source>
        <dbReference type="SAM" id="Phobius"/>
    </source>
</evidence>
<gene>
    <name evidence="3" type="ORF">O9G_002633</name>
</gene>
<sequence length="300" mass="34799">MYTASQARLEISTKGKIEVYQKLNRIEKLIFNMRFLFHNSDSKDYSKGRSVEKCYTSDYLGIYIVILGFSLIIPYLLYIIRNIRDSFGIQRELTACMISFFVFFTLNFLASFGIVPLNNTFVGGNIFFTANTFICHFISVVRPVIRMYYHERAKRSMTIDPESFEKVLSTPAMFAELKKIMADMFCVENAMLGRKKRTSIIASRSETPVTRNSSISQNNAASLFIDSSQKSTVRGEDNDLYERYVKPGSPFELNLPHKLREKCTEMIKEKSPNAFDEVYKEVWSMIYQNSFPRYVSNMTK</sequence>
<dbReference type="OrthoDB" id="5591692at2759"/>
<dbReference type="Proteomes" id="UP000030755">
    <property type="component" value="Unassembled WGS sequence"/>
</dbReference>
<dbReference type="PROSITE" id="PS50132">
    <property type="entry name" value="RGS"/>
    <property type="match status" value="1"/>
</dbReference>
<proteinExistence type="predicted"/>
<dbReference type="EMBL" id="KE560790">
    <property type="protein sequence ID" value="EPZ35625.1"/>
    <property type="molecule type" value="Genomic_DNA"/>
</dbReference>
<keyword evidence="1" id="KW-0812">Transmembrane</keyword>
<protein>
    <recommendedName>
        <fullName evidence="2">RGS domain-containing protein</fullName>
    </recommendedName>
</protein>
<dbReference type="InterPro" id="IPR044926">
    <property type="entry name" value="RGS_subdomain_2"/>
</dbReference>
<keyword evidence="1" id="KW-1133">Transmembrane helix</keyword>
<evidence type="ECO:0000259" key="2">
    <source>
        <dbReference type="PROSITE" id="PS50132"/>
    </source>
</evidence>
<dbReference type="SUPFAM" id="SSF48097">
    <property type="entry name" value="Regulator of G-protein signaling, RGS"/>
    <property type="match status" value="1"/>
</dbReference>
<name>A0A075AZB3_ROZAC</name>
<dbReference type="PANTHER" id="PTHR10845">
    <property type="entry name" value="REGULATOR OF G PROTEIN SIGNALING"/>
    <property type="match status" value="1"/>
</dbReference>
<dbReference type="InterPro" id="IPR016137">
    <property type="entry name" value="RGS"/>
</dbReference>
<feature type="transmembrane region" description="Helical" evidence="1">
    <location>
        <begin position="92"/>
        <end position="114"/>
    </location>
</feature>
<dbReference type="Pfam" id="PF00615">
    <property type="entry name" value="RGS"/>
    <property type="match status" value="1"/>
</dbReference>